<gene>
    <name evidence="2" type="ORF">Airi01_021480</name>
</gene>
<dbReference type="Pfam" id="PF12697">
    <property type="entry name" value="Abhydrolase_6"/>
    <property type="match status" value="1"/>
</dbReference>
<dbReference type="InterPro" id="IPR000073">
    <property type="entry name" value="AB_hydrolase_1"/>
</dbReference>
<evidence type="ECO:0000313" key="2">
    <source>
        <dbReference type="EMBL" id="GLY73881.1"/>
    </source>
</evidence>
<comment type="caution">
    <text evidence="2">The sequence shown here is derived from an EMBL/GenBank/DDBJ whole genome shotgun (WGS) entry which is preliminary data.</text>
</comment>
<dbReference type="InterPro" id="IPR029058">
    <property type="entry name" value="AB_hydrolase_fold"/>
</dbReference>
<dbReference type="Gene3D" id="3.40.50.1820">
    <property type="entry name" value="alpha/beta hydrolase"/>
    <property type="match status" value="1"/>
</dbReference>
<accession>A0A9W6VPS0</accession>
<protein>
    <submittedName>
        <fullName evidence="2">Alpha/beta hydrolase</fullName>
    </submittedName>
</protein>
<reference evidence="2" key="1">
    <citation type="submission" date="2023-03" db="EMBL/GenBank/DDBJ databases">
        <title>Actinoallomurus iriomotensis NBRC 103681.</title>
        <authorList>
            <person name="Ichikawa N."/>
            <person name="Sato H."/>
            <person name="Tonouchi N."/>
        </authorList>
    </citation>
    <scope>NUCLEOTIDE SEQUENCE</scope>
    <source>
        <strain evidence="2">NBRC 103681</strain>
    </source>
</reference>
<keyword evidence="2" id="KW-0378">Hydrolase</keyword>
<proteinExistence type="predicted"/>
<dbReference type="GO" id="GO:0004806">
    <property type="term" value="F:triacylglycerol lipase activity"/>
    <property type="evidence" value="ECO:0007669"/>
    <property type="project" value="TreeGrafter"/>
</dbReference>
<dbReference type="AlphaFoldDB" id="A0A9W6VPS0"/>
<dbReference type="RefSeq" id="WP_285619479.1">
    <property type="nucleotide sequence ID" value="NZ_BSTJ01000002.1"/>
</dbReference>
<feature type="domain" description="AB hydrolase-1" evidence="1">
    <location>
        <begin position="31"/>
        <end position="267"/>
    </location>
</feature>
<dbReference type="SUPFAM" id="SSF53474">
    <property type="entry name" value="alpha/beta-Hydrolases"/>
    <property type="match status" value="1"/>
</dbReference>
<name>A0A9W6VPS0_9ACTN</name>
<evidence type="ECO:0000259" key="1">
    <source>
        <dbReference type="Pfam" id="PF12697"/>
    </source>
</evidence>
<dbReference type="InterPro" id="IPR050471">
    <property type="entry name" value="AB_hydrolase"/>
</dbReference>
<dbReference type="GO" id="GO:0046503">
    <property type="term" value="P:glycerolipid catabolic process"/>
    <property type="evidence" value="ECO:0007669"/>
    <property type="project" value="TreeGrafter"/>
</dbReference>
<dbReference type="PANTHER" id="PTHR43433:SF5">
    <property type="entry name" value="AB HYDROLASE-1 DOMAIN-CONTAINING PROTEIN"/>
    <property type="match status" value="1"/>
</dbReference>
<organism evidence="2 3">
    <name type="scientific">Actinoallomurus iriomotensis</name>
    <dbReference type="NCBI Taxonomy" id="478107"/>
    <lineage>
        <taxon>Bacteria</taxon>
        <taxon>Bacillati</taxon>
        <taxon>Actinomycetota</taxon>
        <taxon>Actinomycetes</taxon>
        <taxon>Streptosporangiales</taxon>
        <taxon>Thermomonosporaceae</taxon>
        <taxon>Actinoallomurus</taxon>
    </lineage>
</organism>
<evidence type="ECO:0000313" key="3">
    <source>
        <dbReference type="Proteomes" id="UP001165135"/>
    </source>
</evidence>
<dbReference type="EMBL" id="BSTJ01000002">
    <property type="protein sequence ID" value="GLY73881.1"/>
    <property type="molecule type" value="Genomic_DNA"/>
</dbReference>
<dbReference type="Proteomes" id="UP001165135">
    <property type="component" value="Unassembled WGS sequence"/>
</dbReference>
<dbReference type="PANTHER" id="PTHR43433">
    <property type="entry name" value="HYDROLASE, ALPHA/BETA FOLD FAMILY PROTEIN"/>
    <property type="match status" value="1"/>
</dbReference>
<sequence>MTNPFKEGVMKTARVNDIDIRYELTGEGEPLLLIHGSNIATGLRPLATALSRRAPSLSLVRYHRRGVGGSTGRDWPISTEQQASDALGLLDALDLPSAHILGYSYGATVAIEAALAAPDRTRSLILVEPILSEAPSSQAFFSGMDPVMSLYAAGDMAGAATATFAALGGENWPELVATAAPDAFDMAVRDTEMFYRAEWPELTAWTFSPTRAAAVSAPVLSVLGTRSGPFFSEGRQLIHQRFQRCTDADIPGTNHLLYLQAPEVIAAEITHFLIQHSASQQTS</sequence>